<organism evidence="2 3">
    <name type="scientific">Pseudomonas viridiflava</name>
    <name type="common">Phytomonas viridiflava</name>
    <dbReference type="NCBI Taxonomy" id="33069"/>
    <lineage>
        <taxon>Bacteria</taxon>
        <taxon>Pseudomonadati</taxon>
        <taxon>Pseudomonadota</taxon>
        <taxon>Gammaproteobacteria</taxon>
        <taxon>Pseudomonadales</taxon>
        <taxon>Pseudomonadaceae</taxon>
        <taxon>Pseudomonas</taxon>
    </lineage>
</organism>
<dbReference type="EMBL" id="RBTP01000012">
    <property type="protein sequence ID" value="RMT84533.1"/>
    <property type="molecule type" value="Genomic_DNA"/>
</dbReference>
<sequence>MRSRMIGALNFPEIFMVSITSVLRVAILSFGVLAAQPSLASDETQLIESLNAWRGVAQRCGDQVSMELPPLVSDSRLVLPASGSVDLQQSLARASYPMVTVQAISLSGPRDAPSALKAVQESFCQVVLDPQFIDIGVSREGRDWRIVLARSLVAARLGDSQAEGQKILEMINVARAAPRQCGAQSFTATTPLTWNATLGTAAQSHSQAMANHNFFDHKDREGRTPGDRAELAGYIGQQVGENIAAGQDTARKVVDGWLGSPGHCANLMNAGFRELGAAYATDPKSDAGIYWTAMFGTQE</sequence>
<dbReference type="InterPro" id="IPR035940">
    <property type="entry name" value="CAP_sf"/>
</dbReference>
<dbReference type="InterPro" id="IPR014044">
    <property type="entry name" value="CAP_dom"/>
</dbReference>
<feature type="domain" description="SCP" evidence="1">
    <location>
        <begin position="169"/>
        <end position="295"/>
    </location>
</feature>
<dbReference type="Gene3D" id="3.40.33.10">
    <property type="entry name" value="CAP"/>
    <property type="match status" value="1"/>
</dbReference>
<accession>A0A3M5PKA4</accession>
<dbReference type="SUPFAM" id="SSF55797">
    <property type="entry name" value="PR-1-like"/>
    <property type="match status" value="1"/>
</dbReference>
<proteinExistence type="predicted"/>
<evidence type="ECO:0000313" key="3">
    <source>
        <dbReference type="Proteomes" id="UP000273854"/>
    </source>
</evidence>
<comment type="caution">
    <text evidence="2">The sequence shown here is derived from an EMBL/GenBank/DDBJ whole genome shotgun (WGS) entry which is preliminary data.</text>
</comment>
<dbReference type="AlphaFoldDB" id="A0A3M5PKA4"/>
<dbReference type="Pfam" id="PF00188">
    <property type="entry name" value="CAP"/>
    <property type="match status" value="1"/>
</dbReference>
<dbReference type="PANTHER" id="PTHR31157:SF1">
    <property type="entry name" value="SCP DOMAIN-CONTAINING PROTEIN"/>
    <property type="match status" value="1"/>
</dbReference>
<name>A0A3M5PKA4_PSEVI</name>
<evidence type="ECO:0000259" key="1">
    <source>
        <dbReference type="Pfam" id="PF00188"/>
    </source>
</evidence>
<gene>
    <name evidence="2" type="ORF">ALP40_04927</name>
</gene>
<protein>
    <recommendedName>
        <fullName evidence="1">SCP domain-containing protein</fullName>
    </recommendedName>
</protein>
<dbReference type="PANTHER" id="PTHR31157">
    <property type="entry name" value="SCP DOMAIN-CONTAINING PROTEIN"/>
    <property type="match status" value="1"/>
</dbReference>
<reference evidence="2 3" key="1">
    <citation type="submission" date="2018-08" db="EMBL/GenBank/DDBJ databases">
        <title>Recombination of ecologically and evolutionarily significant loci maintains genetic cohesion in the Pseudomonas syringae species complex.</title>
        <authorList>
            <person name="Dillon M."/>
            <person name="Thakur S."/>
            <person name="Almeida R.N.D."/>
            <person name="Weir B.S."/>
            <person name="Guttman D.S."/>
        </authorList>
    </citation>
    <scope>NUCLEOTIDE SEQUENCE [LARGE SCALE GENOMIC DNA]</scope>
    <source>
        <strain evidence="2 3">ICMP 19473</strain>
    </source>
</reference>
<dbReference type="CDD" id="cd05379">
    <property type="entry name" value="CAP_bacterial"/>
    <property type="match status" value="1"/>
</dbReference>
<evidence type="ECO:0000313" key="2">
    <source>
        <dbReference type="EMBL" id="RMT84533.1"/>
    </source>
</evidence>
<dbReference type="Proteomes" id="UP000273854">
    <property type="component" value="Unassembled WGS sequence"/>
</dbReference>